<dbReference type="RefSeq" id="WP_181965550.1">
    <property type="nucleotide sequence ID" value="NZ_CALCIP010000026.1"/>
</dbReference>
<protein>
    <submittedName>
        <fullName evidence="1">Uncharacterized protein</fullName>
    </submittedName>
</protein>
<gene>
    <name evidence="1" type="ORF">PND82_01405</name>
</gene>
<evidence type="ECO:0000313" key="1">
    <source>
        <dbReference type="EMBL" id="MDB7981472.1"/>
    </source>
</evidence>
<dbReference type="Proteomes" id="UP001212981">
    <property type="component" value="Unassembled WGS sequence"/>
</dbReference>
<name>A0AAW6CNZ2_9FIRM</name>
<dbReference type="EMBL" id="JAQLXO010000001">
    <property type="protein sequence ID" value="MDB7981472.1"/>
    <property type="molecule type" value="Genomic_DNA"/>
</dbReference>
<dbReference type="AlphaFoldDB" id="A0AAW6CNZ2"/>
<comment type="caution">
    <text evidence="1">The sequence shown here is derived from an EMBL/GenBank/DDBJ whole genome shotgun (WGS) entry which is preliminary data.</text>
</comment>
<organism evidence="1 2">
    <name type="scientific">Faecalicoccus pleomorphus</name>
    <dbReference type="NCBI Taxonomy" id="1323"/>
    <lineage>
        <taxon>Bacteria</taxon>
        <taxon>Bacillati</taxon>
        <taxon>Bacillota</taxon>
        <taxon>Erysipelotrichia</taxon>
        <taxon>Erysipelotrichales</taxon>
        <taxon>Erysipelotrichaceae</taxon>
        <taxon>Faecalicoccus</taxon>
    </lineage>
</organism>
<proteinExistence type="predicted"/>
<evidence type="ECO:0000313" key="2">
    <source>
        <dbReference type="Proteomes" id="UP001212981"/>
    </source>
</evidence>
<sequence length="55" mass="6553">MLEKLKNKITKTFQLVYKNVETSENQQKNICDRDINSSGKKLFYPFSFYAMKEIV</sequence>
<accession>A0AAW6CNZ2</accession>
<reference evidence="1" key="1">
    <citation type="submission" date="2023-01" db="EMBL/GenBank/DDBJ databases">
        <title>Human gut microbiome strain richness.</title>
        <authorList>
            <person name="Chen-Liaw A."/>
        </authorList>
    </citation>
    <scope>NUCLEOTIDE SEQUENCE</scope>
    <source>
        <strain evidence="1">D8_m1001271B151109d0_201107</strain>
    </source>
</reference>